<reference evidence="2" key="1">
    <citation type="submission" date="2015-04" db="EMBL/GenBank/DDBJ databases">
        <title>Physiological reanalysis, assessment of diazotrophy, and genome sequences of multiple isolates of Streptomyces thermoautotrophicus.</title>
        <authorList>
            <person name="MacKellar D.C."/>
            <person name="Lieber L."/>
            <person name="Norman J."/>
            <person name="Bolger A."/>
            <person name="Tobin C."/>
            <person name="Murray J.W."/>
            <person name="Chang R."/>
            <person name="Ford T."/>
            <person name="Nguyen P.Q."/>
            <person name="Woodward J."/>
            <person name="Permingeat H."/>
            <person name="Joshi N.S."/>
            <person name="Silver P.A."/>
            <person name="Usadel B."/>
            <person name="Rutherford A.W."/>
            <person name="Friesen M."/>
            <person name="Prell J."/>
        </authorList>
    </citation>
    <scope>NUCLEOTIDE SEQUENCE [LARGE SCALE GENOMIC DNA]</scope>
    <source>
        <strain evidence="2">H1</strain>
    </source>
</reference>
<dbReference type="EMBL" id="LAXD01000001">
    <property type="protein sequence ID" value="KWX02074.1"/>
    <property type="molecule type" value="Genomic_DNA"/>
</dbReference>
<name>A0A132MW85_9ACTN</name>
<accession>A0A132MW85</accession>
<protein>
    <submittedName>
        <fullName evidence="1">XRE family transcriptional regulator</fullName>
    </submittedName>
</protein>
<evidence type="ECO:0000313" key="1">
    <source>
        <dbReference type="EMBL" id="KWX02074.1"/>
    </source>
</evidence>
<organism evidence="1 2">
    <name type="scientific">Carbonactinospora thermoautotrophica</name>
    <dbReference type="NCBI Taxonomy" id="1469144"/>
    <lineage>
        <taxon>Bacteria</taxon>
        <taxon>Bacillati</taxon>
        <taxon>Actinomycetota</taxon>
        <taxon>Actinomycetes</taxon>
        <taxon>Kitasatosporales</taxon>
        <taxon>Carbonactinosporaceae</taxon>
        <taxon>Carbonactinospora</taxon>
    </lineage>
</organism>
<dbReference type="PATRIC" id="fig|1469144.10.peg.3356"/>
<comment type="caution">
    <text evidence="1">The sequence shown here is derived from an EMBL/GenBank/DDBJ whole genome shotgun (WGS) entry which is preliminary data.</text>
</comment>
<proteinExistence type="predicted"/>
<gene>
    <name evidence="1" type="ORF">LI90_3113</name>
</gene>
<evidence type="ECO:0000313" key="2">
    <source>
        <dbReference type="Proteomes" id="UP000070188"/>
    </source>
</evidence>
<dbReference type="Proteomes" id="UP000070188">
    <property type="component" value="Unassembled WGS sequence"/>
</dbReference>
<dbReference type="AlphaFoldDB" id="A0A132MW85"/>
<keyword evidence="2" id="KW-1185">Reference proteome</keyword>
<dbReference type="STRING" id="1469144.LI90_3113"/>
<sequence length="55" mass="6073">MATTRAFVRNSRLHVLGTNLLGSVLYSPVFGSPTRASDVSPPNVARFRFLDPRRA</sequence>